<accession>A0A0M9AA27</accession>
<feature type="compositionally biased region" description="Basic and acidic residues" evidence="1">
    <location>
        <begin position="9"/>
        <end position="18"/>
    </location>
</feature>
<dbReference type="Pfam" id="PF16066">
    <property type="entry name" value="DUF4808"/>
    <property type="match status" value="1"/>
</dbReference>
<dbReference type="InterPro" id="IPR032073">
    <property type="entry name" value="FNDC5_C"/>
</dbReference>
<keyword evidence="2" id="KW-0472">Membrane</keyword>
<dbReference type="Proteomes" id="UP000053105">
    <property type="component" value="Unassembled WGS sequence"/>
</dbReference>
<sequence length="504" mass="56894">MAALSSKQETNKALDRGLMHGTNFPEHVKSTGQRDDSGRQGVSGPLCPTLDPRFSEAKGRGTEETFGKKHREFSIVRVEGRNQSKRHDAVSPNKDHPHINRSEHVTKIELELEEAPEDVILVGSMPSELDDIGEINSTYPNGIPEPGEVIVRAEEALIVILVLLLWAAAIALFFNRWGKIRMLEPYQPKFQQQHRQSCTTIEQNQLQNRRTFSKCNILYGDCPTGNELSYQASGQMRPRQNSVFIGSSASLLPGSQGTPRRAKSAFDLQFLILSESNAATDSFTDEQEAASRSCKPANESTRLLLRERKASVCQSDRTETTKPPIRDRRMSICQFDCSPRTWQRDRGMSVCQFDRMDVLVRPLQRDRGGSICQFDRMDVLARPLQRDRVGSAYHFDRMDVLARPNLSYGKSLTRERRVSTCNFLEKDEEATNDTRTERRLSSSNAGNVKTGDACVEEAKHESRMREIFAKCRPRQSNKSIGYHTDQPSCSKTPDVVFGYKATCV</sequence>
<feature type="compositionally biased region" description="Basic and acidic residues" evidence="1">
    <location>
        <begin position="53"/>
        <end position="99"/>
    </location>
</feature>
<dbReference type="PANTHER" id="PTHR21104:SF1">
    <property type="entry name" value="FIBRONECTIN TYPE III DOMAIN-CONTAINING PROTEIN"/>
    <property type="match status" value="1"/>
</dbReference>
<dbReference type="EMBL" id="KQ435704">
    <property type="protein sequence ID" value="KOX80315.1"/>
    <property type="molecule type" value="Genomic_DNA"/>
</dbReference>
<dbReference type="AlphaFoldDB" id="A0A0M9AA27"/>
<evidence type="ECO:0000256" key="1">
    <source>
        <dbReference type="SAM" id="MobiDB-lite"/>
    </source>
</evidence>
<keyword evidence="2" id="KW-0812">Transmembrane</keyword>
<gene>
    <name evidence="4" type="ORF">WN51_07980</name>
</gene>
<evidence type="ECO:0000313" key="4">
    <source>
        <dbReference type="EMBL" id="KOX80315.1"/>
    </source>
</evidence>
<proteinExistence type="predicted"/>
<reference evidence="4 5" key="1">
    <citation type="submission" date="2015-07" db="EMBL/GenBank/DDBJ databases">
        <title>The genome of Melipona quadrifasciata.</title>
        <authorList>
            <person name="Pan H."/>
            <person name="Kapheim K."/>
        </authorList>
    </citation>
    <scope>NUCLEOTIDE SEQUENCE [LARGE SCALE GENOMIC DNA]</scope>
    <source>
        <strain evidence="4">0111107301</strain>
        <tissue evidence="4">Whole body</tissue>
    </source>
</reference>
<feature type="region of interest" description="Disordered" evidence="1">
    <location>
        <begin position="1"/>
        <end position="99"/>
    </location>
</feature>
<evidence type="ECO:0000313" key="5">
    <source>
        <dbReference type="Proteomes" id="UP000053105"/>
    </source>
</evidence>
<keyword evidence="5" id="KW-1185">Reference proteome</keyword>
<keyword evidence="2" id="KW-1133">Transmembrane helix</keyword>
<evidence type="ECO:0000256" key="2">
    <source>
        <dbReference type="SAM" id="Phobius"/>
    </source>
</evidence>
<feature type="region of interest" description="Disordered" evidence="1">
    <location>
        <begin position="432"/>
        <end position="451"/>
    </location>
</feature>
<organism evidence="4 5">
    <name type="scientific">Melipona quadrifasciata</name>
    <dbReference type="NCBI Taxonomy" id="166423"/>
    <lineage>
        <taxon>Eukaryota</taxon>
        <taxon>Metazoa</taxon>
        <taxon>Ecdysozoa</taxon>
        <taxon>Arthropoda</taxon>
        <taxon>Hexapoda</taxon>
        <taxon>Insecta</taxon>
        <taxon>Pterygota</taxon>
        <taxon>Neoptera</taxon>
        <taxon>Endopterygota</taxon>
        <taxon>Hymenoptera</taxon>
        <taxon>Apocrita</taxon>
        <taxon>Aculeata</taxon>
        <taxon>Apoidea</taxon>
        <taxon>Anthophila</taxon>
        <taxon>Apidae</taxon>
        <taxon>Melipona</taxon>
    </lineage>
</organism>
<evidence type="ECO:0000259" key="3">
    <source>
        <dbReference type="Pfam" id="PF16066"/>
    </source>
</evidence>
<feature type="transmembrane region" description="Helical" evidence="2">
    <location>
        <begin position="156"/>
        <end position="174"/>
    </location>
</feature>
<name>A0A0M9AA27_9HYME</name>
<dbReference type="PANTHER" id="PTHR21104">
    <property type="entry name" value="FIBRONECTIN TYPE III DOMAIN-CONTAINING PROTEIN"/>
    <property type="match status" value="1"/>
</dbReference>
<feature type="compositionally biased region" description="Basic and acidic residues" evidence="1">
    <location>
        <begin position="26"/>
        <end position="38"/>
    </location>
</feature>
<feature type="domain" description="Fibronectin type III" evidence="3">
    <location>
        <begin position="150"/>
        <end position="271"/>
    </location>
</feature>
<protein>
    <recommendedName>
        <fullName evidence="3">Fibronectin type III domain-containing protein</fullName>
    </recommendedName>
</protein>
<dbReference type="OrthoDB" id="6424355at2759"/>